<evidence type="ECO:0000256" key="12">
    <source>
        <dbReference type="SAM" id="MobiDB-lite"/>
    </source>
</evidence>
<keyword evidence="7" id="KW-0862">Zinc</keyword>
<evidence type="ECO:0000256" key="2">
    <source>
        <dbReference type="ARBA" id="ARBA00004776"/>
    </source>
</evidence>
<protein>
    <recommendedName>
        <fullName evidence="11">Murein endopeptidase K</fullName>
    </recommendedName>
</protein>
<dbReference type="PANTHER" id="PTHR37425">
    <property type="match status" value="1"/>
</dbReference>
<dbReference type="RefSeq" id="WP_345099602.1">
    <property type="nucleotide sequence ID" value="NZ_BAABGS010000067.1"/>
</dbReference>
<dbReference type="InterPro" id="IPR013230">
    <property type="entry name" value="Peptidase_M15A_C"/>
</dbReference>
<evidence type="ECO:0000256" key="6">
    <source>
        <dbReference type="ARBA" id="ARBA00022801"/>
    </source>
</evidence>
<evidence type="ECO:0000256" key="10">
    <source>
        <dbReference type="ARBA" id="ARBA00093448"/>
    </source>
</evidence>
<feature type="compositionally biased region" description="Basic and acidic residues" evidence="12">
    <location>
        <begin position="174"/>
        <end position="199"/>
    </location>
</feature>
<evidence type="ECO:0000256" key="7">
    <source>
        <dbReference type="ARBA" id="ARBA00022833"/>
    </source>
</evidence>
<dbReference type="EMBL" id="JBHUIR010000016">
    <property type="protein sequence ID" value="MFD2258880.1"/>
    <property type="molecule type" value="Genomic_DNA"/>
</dbReference>
<dbReference type="Gene3D" id="3.30.1380.10">
    <property type="match status" value="1"/>
</dbReference>
<keyword evidence="8" id="KW-0482">Metalloprotease</keyword>
<evidence type="ECO:0000256" key="11">
    <source>
        <dbReference type="ARBA" id="ARBA00093666"/>
    </source>
</evidence>
<comment type="cofactor">
    <cofactor evidence="1">
        <name>Zn(2+)</name>
        <dbReference type="ChEBI" id="CHEBI:29105"/>
    </cofactor>
</comment>
<feature type="compositionally biased region" description="Low complexity" evidence="12">
    <location>
        <begin position="97"/>
        <end position="111"/>
    </location>
</feature>
<evidence type="ECO:0000313" key="14">
    <source>
        <dbReference type="EMBL" id="MFD2258880.1"/>
    </source>
</evidence>
<comment type="pathway">
    <text evidence="2">Cell wall biogenesis; cell wall polysaccharide biosynthesis.</text>
</comment>
<proteinExistence type="inferred from homology"/>
<evidence type="ECO:0000256" key="1">
    <source>
        <dbReference type="ARBA" id="ARBA00001947"/>
    </source>
</evidence>
<evidence type="ECO:0000256" key="3">
    <source>
        <dbReference type="ARBA" id="ARBA00022670"/>
    </source>
</evidence>
<accession>A0ABW5DHN9</accession>
<sequence>MFVDPERAGLGGDHKHFLRRVAGVAIACGLIASCASKNSDFVTAMGLTELVEGGAAVTQAQDVSGQTEAKDEEASTASSPAVAEASSSRPARRAENEAAAAAARAAAPQSGEEQDKPHQTAAAEGNSAPGSAASASGSDRSSQPAGKRGLFAALFGSRQSDGGGDEQPAAAADPQDKASQQDKVETAERQEKPEVRPEPKQLQMASLAKLGAEPLAAQPEPQPAEKKIVIDSRAVAAYAADALPGVRSREELFDIVRKSGDSSDDADIDLYEDEGGYQVAAAGLGLARLAPHGLVRQRPDVNTSCFKPQLVRLLKAIEAHYRKPVIVTSGYRSPEHNRRVRGARRSQHMNCAAADIQVEGVSRWELARFARSLPGRGGVGTYCHTASVHVDIGPERDWNWRCRR</sequence>
<feature type="compositionally biased region" description="Low complexity" evidence="12">
    <location>
        <begin position="75"/>
        <end position="89"/>
    </location>
</feature>
<evidence type="ECO:0000313" key="15">
    <source>
        <dbReference type="Proteomes" id="UP001597373"/>
    </source>
</evidence>
<dbReference type="PROSITE" id="PS51257">
    <property type="entry name" value="PROKAR_LIPOPROTEIN"/>
    <property type="match status" value="1"/>
</dbReference>
<name>A0ABW5DHN9_9HYPH</name>
<evidence type="ECO:0000259" key="13">
    <source>
        <dbReference type="Pfam" id="PF08291"/>
    </source>
</evidence>
<reference evidence="15" key="1">
    <citation type="journal article" date="2019" name="Int. J. Syst. Evol. Microbiol.">
        <title>The Global Catalogue of Microorganisms (GCM) 10K type strain sequencing project: providing services to taxonomists for standard genome sequencing and annotation.</title>
        <authorList>
            <consortium name="The Broad Institute Genomics Platform"/>
            <consortium name="The Broad Institute Genome Sequencing Center for Infectious Disease"/>
            <person name="Wu L."/>
            <person name="Ma J."/>
        </authorList>
    </citation>
    <scope>NUCLEOTIDE SEQUENCE [LARGE SCALE GENOMIC DNA]</scope>
    <source>
        <strain evidence="15">KCTC 23707</strain>
    </source>
</reference>
<keyword evidence="3" id="KW-0645">Protease</keyword>
<dbReference type="InterPro" id="IPR010275">
    <property type="entry name" value="MepK"/>
</dbReference>
<evidence type="ECO:0000256" key="9">
    <source>
        <dbReference type="ARBA" id="ARBA00023316"/>
    </source>
</evidence>
<evidence type="ECO:0000256" key="4">
    <source>
        <dbReference type="ARBA" id="ARBA00022723"/>
    </source>
</evidence>
<keyword evidence="15" id="KW-1185">Reference proteome</keyword>
<keyword evidence="6" id="KW-0378">Hydrolase</keyword>
<keyword evidence="9" id="KW-0961">Cell wall biogenesis/degradation</keyword>
<comment type="caution">
    <text evidence="14">The sequence shown here is derived from an EMBL/GenBank/DDBJ whole genome shotgun (WGS) entry which is preliminary data.</text>
</comment>
<feature type="domain" description="Peptidase M15A C-terminal" evidence="13">
    <location>
        <begin position="288"/>
        <end position="391"/>
    </location>
</feature>
<evidence type="ECO:0000256" key="5">
    <source>
        <dbReference type="ARBA" id="ARBA00022729"/>
    </source>
</evidence>
<feature type="region of interest" description="Disordered" evidence="12">
    <location>
        <begin position="59"/>
        <end position="202"/>
    </location>
</feature>
<organism evidence="14 15">
    <name type="scientific">Chelativorans composti</name>
    <dbReference type="NCBI Taxonomy" id="768533"/>
    <lineage>
        <taxon>Bacteria</taxon>
        <taxon>Pseudomonadati</taxon>
        <taxon>Pseudomonadota</taxon>
        <taxon>Alphaproteobacteria</taxon>
        <taxon>Hyphomicrobiales</taxon>
        <taxon>Phyllobacteriaceae</taxon>
        <taxon>Chelativorans</taxon>
    </lineage>
</organism>
<dbReference type="InterPro" id="IPR009045">
    <property type="entry name" value="Zn_M74/Hedgehog-like"/>
</dbReference>
<comment type="similarity">
    <text evidence="10">Belongs to the peptidase M15 family.</text>
</comment>
<keyword evidence="5" id="KW-0732">Signal</keyword>
<dbReference type="Proteomes" id="UP001597373">
    <property type="component" value="Unassembled WGS sequence"/>
</dbReference>
<feature type="compositionally biased region" description="Low complexity" evidence="12">
    <location>
        <begin position="121"/>
        <end position="142"/>
    </location>
</feature>
<evidence type="ECO:0000256" key="8">
    <source>
        <dbReference type="ARBA" id="ARBA00023049"/>
    </source>
</evidence>
<dbReference type="SUPFAM" id="SSF55166">
    <property type="entry name" value="Hedgehog/DD-peptidase"/>
    <property type="match status" value="1"/>
</dbReference>
<gene>
    <name evidence="14" type="ORF">ACFSMZ_03780</name>
</gene>
<dbReference type="Pfam" id="PF08291">
    <property type="entry name" value="Peptidase_M15_3"/>
    <property type="match status" value="1"/>
</dbReference>
<dbReference type="PANTHER" id="PTHR37425:SF1">
    <property type="entry name" value="OUTER MEMBRANE PROTEIN"/>
    <property type="match status" value="1"/>
</dbReference>
<keyword evidence="4" id="KW-0479">Metal-binding</keyword>